<keyword evidence="5 9" id="KW-0653">Protein transport</keyword>
<dbReference type="NCBIfam" id="TIGR00964">
    <property type="entry name" value="secE_bact"/>
    <property type="match status" value="1"/>
</dbReference>
<dbReference type="GO" id="GO:0005886">
    <property type="term" value="C:plasma membrane"/>
    <property type="evidence" value="ECO:0007669"/>
    <property type="project" value="UniProtKB-UniRule"/>
</dbReference>
<sequence>MKSNAETQSSNFDGIKWGLVVLLVSVAVAGNLYFKEYSPLYRVLGVLVIAVVAGFVAMQTEKGRRFIDMAAESRAEIRKVVWPSRQETTQTTLIVLAAVLFMGLVLWGIDTLLGWLVSMVVN</sequence>
<comment type="subcellular location">
    <subcellularLocation>
        <location evidence="1">Membrane</location>
    </subcellularLocation>
</comment>
<evidence type="ECO:0000256" key="2">
    <source>
        <dbReference type="ARBA" id="ARBA00022448"/>
    </source>
</evidence>
<keyword evidence="11" id="KW-1185">Reference proteome</keyword>
<dbReference type="Pfam" id="PF00584">
    <property type="entry name" value="SecE"/>
    <property type="match status" value="1"/>
</dbReference>
<organism evidence="10 11">
    <name type="scientific">Oceanospirillum linum</name>
    <dbReference type="NCBI Taxonomy" id="966"/>
    <lineage>
        <taxon>Bacteria</taxon>
        <taxon>Pseudomonadati</taxon>
        <taxon>Pseudomonadota</taxon>
        <taxon>Gammaproteobacteria</taxon>
        <taxon>Oceanospirillales</taxon>
        <taxon>Oceanospirillaceae</taxon>
        <taxon>Oceanospirillum</taxon>
    </lineage>
</organism>
<dbReference type="InterPro" id="IPR038379">
    <property type="entry name" value="SecE_sf"/>
</dbReference>
<feature type="transmembrane region" description="Helical" evidence="9">
    <location>
        <begin position="40"/>
        <end position="58"/>
    </location>
</feature>
<dbReference type="Gene3D" id="1.20.5.1030">
    <property type="entry name" value="Preprotein translocase secy subunit"/>
    <property type="match status" value="1"/>
</dbReference>
<evidence type="ECO:0000256" key="4">
    <source>
        <dbReference type="ARBA" id="ARBA00022692"/>
    </source>
</evidence>
<evidence type="ECO:0000256" key="6">
    <source>
        <dbReference type="ARBA" id="ARBA00022989"/>
    </source>
</evidence>
<comment type="caution">
    <text evidence="9">Lacks conserved residue(s) required for the propagation of feature annotation.</text>
</comment>
<dbReference type="GO" id="GO:0043952">
    <property type="term" value="P:protein transport by the Sec complex"/>
    <property type="evidence" value="ECO:0007669"/>
    <property type="project" value="UniProtKB-UniRule"/>
</dbReference>
<keyword evidence="8 9" id="KW-0472">Membrane</keyword>
<keyword evidence="4 9" id="KW-0812">Transmembrane</keyword>
<dbReference type="HAMAP" id="MF_00422">
    <property type="entry name" value="SecE"/>
    <property type="match status" value="1"/>
</dbReference>
<accession>A0A1T1H868</accession>
<proteinExistence type="inferred from homology"/>
<dbReference type="EMBL" id="MTSD02000009">
    <property type="protein sequence ID" value="OOV86032.1"/>
    <property type="molecule type" value="Genomic_DNA"/>
</dbReference>
<keyword evidence="6 9" id="KW-1133">Transmembrane helix</keyword>
<keyword evidence="2 9" id="KW-0813">Transport</keyword>
<evidence type="ECO:0000256" key="1">
    <source>
        <dbReference type="ARBA" id="ARBA00004370"/>
    </source>
</evidence>
<comment type="subunit">
    <text evidence="9">Component of the Sec protein translocase complex. Heterotrimer consisting of SecY, SecE and SecG subunits. The heterotrimers can form oligomers, although 1 heterotrimer is thought to be able to translocate proteins. Interacts with the ribosome. Interacts with SecDF, and other proteins may be involved. Interacts with SecA.</text>
</comment>
<dbReference type="InterPro" id="IPR005807">
    <property type="entry name" value="SecE_bac"/>
</dbReference>
<comment type="function">
    <text evidence="9">Essential subunit of the Sec protein translocation channel SecYEG. Clamps together the 2 halves of SecY. May contact the channel plug during translocation.</text>
</comment>
<comment type="similarity">
    <text evidence="9">Belongs to the SecE/SEC61-gamma family.</text>
</comment>
<evidence type="ECO:0000256" key="9">
    <source>
        <dbReference type="HAMAP-Rule" id="MF_00422"/>
    </source>
</evidence>
<reference evidence="10" key="1">
    <citation type="submission" date="2017-02" db="EMBL/GenBank/DDBJ databases">
        <title>Draft Genome Sequence of the Salt Water Bacterium Oceanospirillum linum ATCC 11336.</title>
        <authorList>
            <person name="Trachtenberg A.M."/>
            <person name="Carney J.G."/>
            <person name="Linnane J.D."/>
            <person name="Rheaume B.A."/>
            <person name="Pitts N.L."/>
            <person name="Mykles D.L."/>
            <person name="Maclea K.S."/>
        </authorList>
    </citation>
    <scope>NUCLEOTIDE SEQUENCE [LARGE SCALE GENOMIC DNA]</scope>
    <source>
        <strain evidence="10">ATCC 11336</strain>
    </source>
</reference>
<protein>
    <recommendedName>
        <fullName evidence="9">Protein translocase subunit SecE</fullName>
    </recommendedName>
</protein>
<evidence type="ECO:0000256" key="7">
    <source>
        <dbReference type="ARBA" id="ARBA00023010"/>
    </source>
</evidence>
<evidence type="ECO:0000256" key="3">
    <source>
        <dbReference type="ARBA" id="ARBA00022475"/>
    </source>
</evidence>
<name>A0A1T1H868_OCELI</name>
<evidence type="ECO:0000256" key="5">
    <source>
        <dbReference type="ARBA" id="ARBA00022927"/>
    </source>
</evidence>
<keyword evidence="7 9" id="KW-0811">Translocation</keyword>
<dbReference type="GO" id="GO:0006605">
    <property type="term" value="P:protein targeting"/>
    <property type="evidence" value="ECO:0007669"/>
    <property type="project" value="UniProtKB-UniRule"/>
</dbReference>
<dbReference type="PANTHER" id="PTHR33910:SF1">
    <property type="entry name" value="PROTEIN TRANSLOCASE SUBUNIT SECE"/>
    <property type="match status" value="1"/>
</dbReference>
<dbReference type="RefSeq" id="WP_078320616.1">
    <property type="nucleotide sequence ID" value="NZ_FXTS01000010.1"/>
</dbReference>
<dbReference type="PRINTS" id="PR01650">
    <property type="entry name" value="SECETRNLCASE"/>
</dbReference>
<feature type="transmembrane region" description="Helical" evidence="9">
    <location>
        <begin position="93"/>
        <end position="117"/>
    </location>
</feature>
<dbReference type="STRING" id="966.BTA35_0214930"/>
<dbReference type="PANTHER" id="PTHR33910">
    <property type="entry name" value="PROTEIN TRANSLOCASE SUBUNIT SECE"/>
    <property type="match status" value="1"/>
</dbReference>
<dbReference type="NCBIfam" id="NF004379">
    <property type="entry name" value="PRK05740.2-5"/>
    <property type="match status" value="1"/>
</dbReference>
<dbReference type="GO" id="GO:0009306">
    <property type="term" value="P:protein secretion"/>
    <property type="evidence" value="ECO:0007669"/>
    <property type="project" value="UniProtKB-UniRule"/>
</dbReference>
<feature type="transmembrane region" description="Helical" evidence="9">
    <location>
        <begin position="12"/>
        <end position="34"/>
    </location>
</feature>
<dbReference type="NCBIfam" id="NF004372">
    <property type="entry name" value="PRK05740.1-2"/>
    <property type="match status" value="1"/>
</dbReference>
<dbReference type="GO" id="GO:0008320">
    <property type="term" value="F:protein transmembrane transporter activity"/>
    <property type="evidence" value="ECO:0007669"/>
    <property type="project" value="UniProtKB-UniRule"/>
</dbReference>
<evidence type="ECO:0000256" key="8">
    <source>
        <dbReference type="ARBA" id="ARBA00023136"/>
    </source>
</evidence>
<dbReference type="AlphaFoldDB" id="A0A1T1H868"/>
<dbReference type="Proteomes" id="UP000190064">
    <property type="component" value="Unassembled WGS sequence"/>
</dbReference>
<keyword evidence="3 9" id="KW-1003">Cell membrane</keyword>
<gene>
    <name evidence="9" type="primary">secE</name>
    <name evidence="10" type="ORF">BTA35_0214930</name>
</gene>
<dbReference type="GO" id="GO:0065002">
    <property type="term" value="P:intracellular protein transmembrane transport"/>
    <property type="evidence" value="ECO:0007669"/>
    <property type="project" value="UniProtKB-UniRule"/>
</dbReference>
<evidence type="ECO:0000313" key="11">
    <source>
        <dbReference type="Proteomes" id="UP000190064"/>
    </source>
</evidence>
<evidence type="ECO:0000313" key="10">
    <source>
        <dbReference type="EMBL" id="OOV86032.1"/>
    </source>
</evidence>
<comment type="caution">
    <text evidence="10">The sequence shown here is derived from an EMBL/GenBank/DDBJ whole genome shotgun (WGS) entry which is preliminary data.</text>
</comment>
<dbReference type="InterPro" id="IPR001901">
    <property type="entry name" value="Translocase_SecE/Sec61-g"/>
</dbReference>